<dbReference type="Proteomes" id="UP000002282">
    <property type="component" value="Chromosome 3R"/>
</dbReference>
<keyword evidence="3" id="KW-1185">Reference proteome</keyword>
<reference evidence="2 3" key="1">
    <citation type="journal article" date="2007" name="Nature">
        <title>Evolution of genes and genomes on the Drosophila phylogeny.</title>
        <authorList>
            <consortium name="Drosophila 12 Genomes Consortium"/>
            <person name="Clark A.G."/>
            <person name="Eisen M.B."/>
            <person name="Smith D.R."/>
            <person name="Bergman C.M."/>
            <person name="Oliver B."/>
            <person name="Markow T.A."/>
            <person name="Kaufman T.C."/>
            <person name="Kellis M."/>
            <person name="Gelbart W."/>
            <person name="Iyer V.N."/>
            <person name="Pollard D.A."/>
            <person name="Sackton T.B."/>
            <person name="Larracuente A.M."/>
            <person name="Singh N.D."/>
            <person name="Abad J.P."/>
            <person name="Abt D.N."/>
            <person name="Adryan B."/>
            <person name="Aguade M."/>
            <person name="Akashi H."/>
            <person name="Anderson W.W."/>
            <person name="Aquadro C.F."/>
            <person name="Ardell D.H."/>
            <person name="Arguello R."/>
            <person name="Artieri C.G."/>
            <person name="Barbash D.A."/>
            <person name="Barker D."/>
            <person name="Barsanti P."/>
            <person name="Batterham P."/>
            <person name="Batzoglou S."/>
            <person name="Begun D."/>
            <person name="Bhutkar A."/>
            <person name="Blanco E."/>
            <person name="Bosak S.A."/>
            <person name="Bradley R.K."/>
            <person name="Brand A.D."/>
            <person name="Brent M.R."/>
            <person name="Brooks A.N."/>
            <person name="Brown R.H."/>
            <person name="Butlin R.K."/>
            <person name="Caggese C."/>
            <person name="Calvi B.R."/>
            <person name="Bernardo de Carvalho A."/>
            <person name="Caspi A."/>
            <person name="Castrezana S."/>
            <person name="Celniker S.E."/>
            <person name="Chang J.L."/>
            <person name="Chapple C."/>
            <person name="Chatterji S."/>
            <person name="Chinwalla A."/>
            <person name="Civetta A."/>
            <person name="Clifton S.W."/>
            <person name="Comeron J.M."/>
            <person name="Costello J.C."/>
            <person name="Coyne J.A."/>
            <person name="Daub J."/>
            <person name="David R.G."/>
            <person name="Delcher A.L."/>
            <person name="Delehaunty K."/>
            <person name="Do C.B."/>
            <person name="Ebling H."/>
            <person name="Edwards K."/>
            <person name="Eickbush T."/>
            <person name="Evans J.D."/>
            <person name="Filipski A."/>
            <person name="Findeiss S."/>
            <person name="Freyhult E."/>
            <person name="Fulton L."/>
            <person name="Fulton R."/>
            <person name="Garcia A.C."/>
            <person name="Gardiner A."/>
            <person name="Garfield D.A."/>
            <person name="Garvin B.E."/>
            <person name="Gibson G."/>
            <person name="Gilbert D."/>
            <person name="Gnerre S."/>
            <person name="Godfrey J."/>
            <person name="Good R."/>
            <person name="Gotea V."/>
            <person name="Gravely B."/>
            <person name="Greenberg A.J."/>
            <person name="Griffiths-Jones S."/>
            <person name="Gross S."/>
            <person name="Guigo R."/>
            <person name="Gustafson E.A."/>
            <person name="Haerty W."/>
            <person name="Hahn M.W."/>
            <person name="Halligan D.L."/>
            <person name="Halpern A.L."/>
            <person name="Halter G.M."/>
            <person name="Han M.V."/>
            <person name="Heger A."/>
            <person name="Hillier L."/>
            <person name="Hinrichs A.S."/>
            <person name="Holmes I."/>
            <person name="Hoskins R.A."/>
            <person name="Hubisz M.J."/>
            <person name="Hultmark D."/>
            <person name="Huntley M.A."/>
            <person name="Jaffe D.B."/>
            <person name="Jagadeeshan S."/>
            <person name="Jeck W.R."/>
            <person name="Johnson J."/>
            <person name="Jones C.D."/>
            <person name="Jordan W.C."/>
            <person name="Karpen G.H."/>
            <person name="Kataoka E."/>
            <person name="Keightley P.D."/>
            <person name="Kheradpour P."/>
            <person name="Kirkness E.F."/>
            <person name="Koerich L.B."/>
            <person name="Kristiansen K."/>
            <person name="Kudrna D."/>
            <person name="Kulathinal R.J."/>
            <person name="Kumar S."/>
            <person name="Kwok R."/>
            <person name="Lander E."/>
            <person name="Langley C.H."/>
            <person name="Lapoint R."/>
            <person name="Lazzaro B.P."/>
            <person name="Lee S.J."/>
            <person name="Levesque L."/>
            <person name="Li R."/>
            <person name="Lin C.F."/>
            <person name="Lin M.F."/>
            <person name="Lindblad-Toh K."/>
            <person name="Llopart A."/>
            <person name="Long M."/>
            <person name="Low L."/>
            <person name="Lozovsky E."/>
            <person name="Lu J."/>
            <person name="Luo M."/>
            <person name="Machado C.A."/>
            <person name="Makalowski W."/>
            <person name="Marzo M."/>
            <person name="Matsuda M."/>
            <person name="Matzkin L."/>
            <person name="McAllister B."/>
            <person name="McBride C.S."/>
            <person name="McKernan B."/>
            <person name="McKernan K."/>
            <person name="Mendez-Lago M."/>
            <person name="Minx P."/>
            <person name="Mollenhauer M.U."/>
            <person name="Montooth K."/>
            <person name="Mount S.M."/>
            <person name="Mu X."/>
            <person name="Myers E."/>
            <person name="Negre B."/>
            <person name="Newfeld S."/>
            <person name="Nielsen R."/>
            <person name="Noor M.A."/>
            <person name="O'Grady P."/>
            <person name="Pachter L."/>
            <person name="Papaceit M."/>
            <person name="Parisi M.J."/>
            <person name="Parisi M."/>
            <person name="Parts L."/>
            <person name="Pedersen J.S."/>
            <person name="Pesole G."/>
            <person name="Phillippy A.M."/>
            <person name="Ponting C.P."/>
            <person name="Pop M."/>
            <person name="Porcelli D."/>
            <person name="Powell J.R."/>
            <person name="Prohaska S."/>
            <person name="Pruitt K."/>
            <person name="Puig M."/>
            <person name="Quesneville H."/>
            <person name="Ram K.R."/>
            <person name="Rand D."/>
            <person name="Rasmussen M.D."/>
            <person name="Reed L.K."/>
            <person name="Reenan R."/>
            <person name="Reily A."/>
            <person name="Remington K.A."/>
            <person name="Rieger T.T."/>
            <person name="Ritchie M.G."/>
            <person name="Robin C."/>
            <person name="Rogers Y.H."/>
            <person name="Rohde C."/>
            <person name="Rozas J."/>
            <person name="Rubenfield M.J."/>
            <person name="Ruiz A."/>
            <person name="Russo S."/>
            <person name="Salzberg S.L."/>
            <person name="Sanchez-Gracia A."/>
            <person name="Saranga D.J."/>
            <person name="Sato H."/>
            <person name="Schaeffer S.W."/>
            <person name="Schatz M.C."/>
            <person name="Schlenke T."/>
            <person name="Schwartz R."/>
            <person name="Segarra C."/>
            <person name="Singh R.S."/>
            <person name="Sirot L."/>
            <person name="Sirota M."/>
            <person name="Sisneros N.B."/>
            <person name="Smith C.D."/>
            <person name="Smith T.F."/>
            <person name="Spieth J."/>
            <person name="Stage D.E."/>
            <person name="Stark A."/>
            <person name="Stephan W."/>
            <person name="Strausberg R.L."/>
            <person name="Strempel S."/>
            <person name="Sturgill D."/>
            <person name="Sutton G."/>
            <person name="Sutton G.G."/>
            <person name="Tao W."/>
            <person name="Teichmann S."/>
            <person name="Tobari Y.N."/>
            <person name="Tomimura Y."/>
            <person name="Tsolas J.M."/>
            <person name="Valente V.L."/>
            <person name="Venter E."/>
            <person name="Venter J.C."/>
            <person name="Vicario S."/>
            <person name="Vieira F.G."/>
            <person name="Vilella A.J."/>
            <person name="Villasante A."/>
            <person name="Walenz B."/>
            <person name="Wang J."/>
            <person name="Wasserman M."/>
            <person name="Watts T."/>
            <person name="Wilson D."/>
            <person name="Wilson R.K."/>
            <person name="Wing R.A."/>
            <person name="Wolfner M.F."/>
            <person name="Wong A."/>
            <person name="Wong G.K."/>
            <person name="Wu C.I."/>
            <person name="Wu G."/>
            <person name="Yamamoto D."/>
            <person name="Yang H.P."/>
            <person name="Yang S.P."/>
            <person name="Yorke J.A."/>
            <person name="Yoshida K."/>
            <person name="Zdobnov E."/>
            <person name="Zhang P."/>
            <person name="Zhang Y."/>
            <person name="Zimin A.V."/>
            <person name="Baldwin J."/>
            <person name="Abdouelleil A."/>
            <person name="Abdulkadir J."/>
            <person name="Abebe A."/>
            <person name="Abera B."/>
            <person name="Abreu J."/>
            <person name="Acer S.C."/>
            <person name="Aftuck L."/>
            <person name="Alexander A."/>
            <person name="An P."/>
            <person name="Anderson E."/>
            <person name="Anderson S."/>
            <person name="Arachi H."/>
            <person name="Azer M."/>
            <person name="Bachantsang P."/>
            <person name="Barry A."/>
            <person name="Bayul T."/>
            <person name="Berlin A."/>
            <person name="Bessette D."/>
            <person name="Bloom T."/>
            <person name="Blye J."/>
            <person name="Boguslavskiy L."/>
            <person name="Bonnet C."/>
            <person name="Boukhgalter B."/>
            <person name="Bourzgui I."/>
            <person name="Brown A."/>
            <person name="Cahill P."/>
            <person name="Channer S."/>
            <person name="Cheshatsang Y."/>
            <person name="Chuda L."/>
            <person name="Citroen M."/>
            <person name="Collymore A."/>
            <person name="Cooke P."/>
            <person name="Costello M."/>
            <person name="D'Aco K."/>
            <person name="Daza R."/>
            <person name="De Haan G."/>
            <person name="DeGray S."/>
            <person name="DeMaso C."/>
            <person name="Dhargay N."/>
            <person name="Dooley K."/>
            <person name="Dooley E."/>
            <person name="Doricent M."/>
            <person name="Dorje P."/>
            <person name="Dorjee K."/>
            <person name="Dupes A."/>
            <person name="Elong R."/>
            <person name="Falk J."/>
            <person name="Farina A."/>
            <person name="Faro S."/>
            <person name="Ferguson D."/>
            <person name="Fisher S."/>
            <person name="Foley C.D."/>
            <person name="Franke A."/>
            <person name="Friedrich D."/>
            <person name="Gadbois L."/>
            <person name="Gearin G."/>
            <person name="Gearin C.R."/>
            <person name="Giannoukos G."/>
            <person name="Goode T."/>
            <person name="Graham J."/>
            <person name="Grandbois E."/>
            <person name="Grewal S."/>
            <person name="Gyaltsen K."/>
            <person name="Hafez N."/>
            <person name="Hagos B."/>
            <person name="Hall J."/>
            <person name="Henson C."/>
            <person name="Hollinger A."/>
            <person name="Honan T."/>
            <person name="Huard M.D."/>
            <person name="Hughes L."/>
            <person name="Hurhula B."/>
            <person name="Husby M.E."/>
            <person name="Kamat A."/>
            <person name="Kanga B."/>
            <person name="Kashin S."/>
            <person name="Khazanovich D."/>
            <person name="Kisner P."/>
            <person name="Lance K."/>
            <person name="Lara M."/>
            <person name="Lee W."/>
            <person name="Lennon N."/>
            <person name="Letendre F."/>
            <person name="LeVine R."/>
            <person name="Lipovsky A."/>
            <person name="Liu X."/>
            <person name="Liu J."/>
            <person name="Liu S."/>
            <person name="Lokyitsang T."/>
            <person name="Lokyitsang Y."/>
            <person name="Lubonja R."/>
            <person name="Lui A."/>
            <person name="MacDonald P."/>
            <person name="Magnisalis V."/>
            <person name="Maru K."/>
            <person name="Matthews C."/>
            <person name="McCusker W."/>
            <person name="McDonough S."/>
            <person name="Mehta T."/>
            <person name="Meldrim J."/>
            <person name="Meneus L."/>
            <person name="Mihai O."/>
            <person name="Mihalev A."/>
            <person name="Mihova T."/>
            <person name="Mittelman R."/>
            <person name="Mlenga V."/>
            <person name="Montmayeur A."/>
            <person name="Mulrain L."/>
            <person name="Navidi A."/>
            <person name="Naylor J."/>
            <person name="Negash T."/>
            <person name="Nguyen T."/>
            <person name="Nguyen N."/>
            <person name="Nicol R."/>
            <person name="Norbu C."/>
            <person name="Norbu N."/>
            <person name="Novod N."/>
            <person name="O'Neill B."/>
            <person name="Osman S."/>
            <person name="Markiewicz E."/>
            <person name="Oyono O.L."/>
            <person name="Patti C."/>
            <person name="Phunkhang P."/>
            <person name="Pierre F."/>
            <person name="Priest M."/>
            <person name="Raghuraman S."/>
            <person name="Rege F."/>
            <person name="Reyes R."/>
            <person name="Rise C."/>
            <person name="Rogov P."/>
            <person name="Ross K."/>
            <person name="Ryan E."/>
            <person name="Settipalli S."/>
            <person name="Shea T."/>
            <person name="Sherpa N."/>
            <person name="Shi L."/>
            <person name="Shih D."/>
            <person name="Sparrow T."/>
            <person name="Spaulding J."/>
            <person name="Stalker J."/>
            <person name="Stange-Thomann N."/>
            <person name="Stavropoulos S."/>
            <person name="Stone C."/>
            <person name="Strader C."/>
            <person name="Tesfaye S."/>
            <person name="Thomson T."/>
            <person name="Thoulutsang Y."/>
            <person name="Thoulutsang D."/>
            <person name="Topham K."/>
            <person name="Topping I."/>
            <person name="Tsamla T."/>
            <person name="Vassiliev H."/>
            <person name="Vo A."/>
            <person name="Wangchuk T."/>
            <person name="Wangdi T."/>
            <person name="Weiand M."/>
            <person name="Wilkinson J."/>
            <person name="Wilson A."/>
            <person name="Yadav S."/>
            <person name="Young G."/>
            <person name="Yu Q."/>
            <person name="Zembek L."/>
            <person name="Zhong D."/>
            <person name="Zimmer A."/>
            <person name="Zwirko Z."/>
            <person name="Jaffe D.B."/>
            <person name="Alvarez P."/>
            <person name="Brockman W."/>
            <person name="Butler J."/>
            <person name="Chin C."/>
            <person name="Gnerre S."/>
            <person name="Grabherr M."/>
            <person name="Kleber M."/>
            <person name="Mauceli E."/>
            <person name="MacCallum I."/>
        </authorList>
    </citation>
    <scope>NUCLEOTIDE SEQUENCE [LARGE SCALE GENOMIC DNA]</scope>
    <source>
        <strain evidence="3">Tai18E2 / Tucson 14021-0261.01</strain>
    </source>
</reference>
<dbReference type="HOGENOM" id="CLU_662717_0_0_1"/>
<dbReference type="OrthoDB" id="7865810at2759"/>
<dbReference type="EMBL" id="CM000160">
    <property type="protein sequence ID" value="EDW98475.2"/>
    <property type="molecule type" value="Genomic_DNA"/>
</dbReference>
<feature type="region of interest" description="Disordered" evidence="1">
    <location>
        <begin position="56"/>
        <end position="86"/>
    </location>
</feature>
<evidence type="ECO:0000256" key="1">
    <source>
        <dbReference type="SAM" id="MobiDB-lite"/>
    </source>
</evidence>
<dbReference type="KEGG" id="dya:Dyak_GE10547"/>
<dbReference type="eggNOG" id="ENOG502T9A2">
    <property type="taxonomic scope" value="Eukaryota"/>
</dbReference>
<evidence type="ECO:0000313" key="3">
    <source>
        <dbReference type="Proteomes" id="UP000002282"/>
    </source>
</evidence>
<dbReference type="AlphaFoldDB" id="B4PRB1"/>
<gene>
    <name evidence="2" type="primary">Dyak\GE10547</name>
    <name evidence="2" type="synonym">dyak_GLEANR_10462</name>
    <name evidence="2" type="synonym">GE10547</name>
    <name evidence="2" type="ORF">Dyak_GE10547</name>
</gene>
<evidence type="ECO:0000313" key="2">
    <source>
        <dbReference type="EMBL" id="EDW98475.2"/>
    </source>
</evidence>
<proteinExistence type="predicted"/>
<organism evidence="2 3">
    <name type="scientific">Drosophila yakuba</name>
    <name type="common">Fruit fly</name>
    <dbReference type="NCBI Taxonomy" id="7245"/>
    <lineage>
        <taxon>Eukaryota</taxon>
        <taxon>Metazoa</taxon>
        <taxon>Ecdysozoa</taxon>
        <taxon>Arthropoda</taxon>
        <taxon>Hexapoda</taxon>
        <taxon>Insecta</taxon>
        <taxon>Pterygota</taxon>
        <taxon>Neoptera</taxon>
        <taxon>Endopterygota</taxon>
        <taxon>Diptera</taxon>
        <taxon>Brachycera</taxon>
        <taxon>Muscomorpha</taxon>
        <taxon>Ephydroidea</taxon>
        <taxon>Drosophilidae</taxon>
        <taxon>Drosophila</taxon>
        <taxon>Sophophora</taxon>
    </lineage>
</organism>
<reference evidence="2 3" key="2">
    <citation type="journal article" date="2007" name="PLoS Biol.">
        <title>Principles of genome evolution in the Drosophila melanogaster species group.</title>
        <authorList>
            <person name="Ranz J.M."/>
            <person name="Maurin D."/>
            <person name="Chan Y.S."/>
            <person name="von Grotthuss M."/>
            <person name="Hillier L.W."/>
            <person name="Roote J."/>
            <person name="Ashburner M."/>
            <person name="Bergman C.M."/>
        </authorList>
    </citation>
    <scope>NUCLEOTIDE SEQUENCE [LARGE SCALE GENOMIC DNA]</scope>
    <source>
        <strain evidence="3">Tai18E2 / Tucson 14021-0261.01</strain>
    </source>
</reference>
<feature type="region of interest" description="Disordered" evidence="1">
    <location>
        <begin position="318"/>
        <end position="345"/>
    </location>
</feature>
<name>B4PRB1_DROYA</name>
<sequence>MRFDLKELLLVSMSSSQNGAICRHKRFKFGKVSYLVHYELHQGKLTIRQVKRIRRTPSLSSRLQKRRRRLNGGSAPTAGVQPPRQVAGEDGIHRKSIAVGMELLMQSTTSQTQAQEWSISQVDTSDLVSTITRDAQTHEHVQQLTSIAVGTEVELDSSASQTLLQESTSSNVDTTDLIITIARDQQTFHPHHVTLASQTDTHDQHCNTTQTDLSNKTTNTQTKLAKLSCLGTQTMVHCTTATVQTKRHRQHMGTQTIDDEEELIKPHLQALYLIHDSIKNQSNLIQNEVLEAVNQLVDISLLQVKQMRVELDLPREASLEPMTPIPSSQIGDNQPKESSSAKNDSFKLEPKYRIIRVVKDKRSSVGRSWNCTKKCKGCGLHMHRTRHRVTSENQGTQTEVETKDAVVRSEVATQTERERARWTMKRI</sequence>
<feature type="compositionally biased region" description="Polar residues" evidence="1">
    <location>
        <begin position="325"/>
        <end position="343"/>
    </location>
</feature>
<protein>
    <submittedName>
        <fullName evidence="2">Uncharacterized protein</fullName>
    </submittedName>
</protein>
<accession>B4PRB1</accession>